<protein>
    <recommendedName>
        <fullName evidence="4">Prepilin-type N-terminal cleavage/methylation domain-containing protein</fullName>
    </recommendedName>
</protein>
<dbReference type="AlphaFoldDB" id="F2LWJ0"/>
<dbReference type="InterPro" id="IPR045584">
    <property type="entry name" value="Pilin-like"/>
</dbReference>
<dbReference type="eggNOG" id="COG4970">
    <property type="taxonomic scope" value="Bacteria"/>
</dbReference>
<keyword evidence="1" id="KW-0472">Membrane</keyword>
<dbReference type="PROSITE" id="PS00409">
    <property type="entry name" value="PROKAR_NTER_METHYL"/>
    <property type="match status" value="1"/>
</dbReference>
<reference evidence="3" key="2">
    <citation type="submission" date="2011-03" db="EMBL/GenBank/DDBJ databases">
        <title>The complete genome of Hippea maritima DSM 10411.</title>
        <authorList>
            <consortium name="US DOE Joint Genome Institute (JGI-PGF)"/>
            <person name="Lucas S."/>
            <person name="Copeland A."/>
            <person name="Lapidus A."/>
            <person name="Bruce D."/>
            <person name="Goodwin L."/>
            <person name="Pitluck S."/>
            <person name="Peters L."/>
            <person name="Kyrpides N."/>
            <person name="Mavromatis K."/>
            <person name="Pagani I."/>
            <person name="Ivanova N."/>
            <person name="Mikhailova N."/>
            <person name="Lu M."/>
            <person name="Detter J.C."/>
            <person name="Tapia R."/>
            <person name="Han C."/>
            <person name="Land M."/>
            <person name="Hauser L."/>
            <person name="Markowitz V."/>
            <person name="Cheng J.-F."/>
            <person name="Hugenholtz P."/>
            <person name="Woyke T."/>
            <person name="Wu D."/>
            <person name="Spring S."/>
            <person name="Schroeder M."/>
            <person name="Brambilla E."/>
            <person name="Klenk H.-P."/>
            <person name="Eisen J.A."/>
        </authorList>
    </citation>
    <scope>NUCLEOTIDE SEQUENCE [LARGE SCALE GENOMIC DNA]</scope>
    <source>
        <strain evidence="3">ATCC 700847 / DSM 10411 / MH2</strain>
    </source>
</reference>
<evidence type="ECO:0000313" key="2">
    <source>
        <dbReference type="EMBL" id="AEA34099.1"/>
    </source>
</evidence>
<evidence type="ECO:0000313" key="3">
    <source>
        <dbReference type="Proteomes" id="UP000008139"/>
    </source>
</evidence>
<dbReference type="KEGG" id="hmr:Hipma_1133"/>
<dbReference type="NCBIfam" id="TIGR02532">
    <property type="entry name" value="IV_pilin_GFxxxE"/>
    <property type="match status" value="1"/>
</dbReference>
<evidence type="ECO:0008006" key="4">
    <source>
        <dbReference type="Google" id="ProtNLM"/>
    </source>
</evidence>
<organism evidence="2 3">
    <name type="scientific">Hippea maritima (strain ATCC 700847 / DSM 10411 / MH2)</name>
    <dbReference type="NCBI Taxonomy" id="760142"/>
    <lineage>
        <taxon>Bacteria</taxon>
        <taxon>Pseudomonadati</taxon>
        <taxon>Campylobacterota</taxon>
        <taxon>Desulfurellia</taxon>
        <taxon>Desulfurellales</taxon>
        <taxon>Hippeaceae</taxon>
        <taxon>Hippea</taxon>
    </lineage>
</organism>
<keyword evidence="1" id="KW-0812">Transmembrane</keyword>
<name>F2LWJ0_HIPMA</name>
<dbReference type="OrthoDB" id="9811565at2"/>
<evidence type="ECO:0000256" key="1">
    <source>
        <dbReference type="SAM" id="Phobius"/>
    </source>
</evidence>
<dbReference type="SUPFAM" id="SSF54523">
    <property type="entry name" value="Pili subunits"/>
    <property type="match status" value="1"/>
</dbReference>
<gene>
    <name evidence="2" type="ordered locus">Hipma_1133</name>
</gene>
<dbReference type="Proteomes" id="UP000008139">
    <property type="component" value="Chromosome"/>
</dbReference>
<reference evidence="2 3" key="1">
    <citation type="journal article" date="2011" name="Stand. Genomic Sci.">
        <title>Complete genome sequence of the thermophilic sulfur-reducer Hippea maritima type strain (MH(2)).</title>
        <authorList>
            <person name="Huntemann M."/>
            <person name="Lu M."/>
            <person name="Nolan M."/>
            <person name="Lapidus A."/>
            <person name="Lucas S."/>
            <person name="Hammon N."/>
            <person name="Deshpande S."/>
            <person name="Cheng J.F."/>
            <person name="Tapia R."/>
            <person name="Han C."/>
            <person name="Goodwin L."/>
            <person name="Pitluck S."/>
            <person name="Liolios K."/>
            <person name="Pagani I."/>
            <person name="Ivanova N."/>
            <person name="Ovchinikova G."/>
            <person name="Pati A."/>
            <person name="Chen A."/>
            <person name="Palaniappan K."/>
            <person name="Land M."/>
            <person name="Hauser L."/>
            <person name="Jeffries C.D."/>
            <person name="Detter J.C."/>
            <person name="Brambilla E.M."/>
            <person name="Rohde M."/>
            <person name="Spring S."/>
            <person name="Goker M."/>
            <person name="Woyke T."/>
            <person name="Bristow J."/>
            <person name="Eisen J.A."/>
            <person name="Markowitz V."/>
            <person name="Hugenholtz P."/>
            <person name="Kyrpides N.C."/>
            <person name="Klenk H.P."/>
            <person name="Mavromatis K."/>
        </authorList>
    </citation>
    <scope>NUCLEOTIDE SEQUENCE [LARGE SCALE GENOMIC DNA]</scope>
    <source>
        <strain evidence="3">ATCC 700847 / DSM 10411 / MH2</strain>
    </source>
</reference>
<keyword evidence="3" id="KW-1185">Reference proteome</keyword>
<proteinExistence type="predicted"/>
<dbReference type="STRING" id="760142.Hipma_1133"/>
<keyword evidence="1" id="KW-1133">Transmembrane helix</keyword>
<dbReference type="Pfam" id="PF07963">
    <property type="entry name" value="N_methyl"/>
    <property type="match status" value="1"/>
</dbReference>
<dbReference type="InParanoid" id="F2LWJ0"/>
<dbReference type="HOGENOM" id="CLU_1747141_0_0_7"/>
<accession>F2LWJ0</accession>
<feature type="transmembrane region" description="Helical" evidence="1">
    <location>
        <begin position="7"/>
        <end position="29"/>
    </location>
</feature>
<dbReference type="InterPro" id="IPR012902">
    <property type="entry name" value="N_methyl_site"/>
</dbReference>
<dbReference type="EMBL" id="CP002606">
    <property type="protein sequence ID" value="AEA34099.1"/>
    <property type="molecule type" value="Genomic_DNA"/>
</dbReference>
<sequence>MRKGFTLVELVVVIVLIGIVSIVVGPKIFTSGYKEKADLVKFITITRYAQHESMIKGGWYYIGFNSKSYYVGNKSGQVEVPGEEDKAISVQENISATYKNNPIDKVYFDYLGEPCDNNLNPLDSDVVVKIDNKYTVTITPFAGGVVSND</sequence>
<dbReference type="Gene3D" id="3.30.700.10">
    <property type="entry name" value="Glycoprotein, Type 4 Pilin"/>
    <property type="match status" value="1"/>
</dbReference>
<dbReference type="RefSeq" id="WP_013682137.1">
    <property type="nucleotide sequence ID" value="NC_015318.1"/>
</dbReference>